<feature type="domain" description="FAD-binding PCMH-type" evidence="5">
    <location>
        <begin position="43"/>
        <end position="214"/>
    </location>
</feature>
<organism evidence="6 7">
    <name type="scientific">Penicillium chermesinum</name>
    <dbReference type="NCBI Taxonomy" id="63820"/>
    <lineage>
        <taxon>Eukaryota</taxon>
        <taxon>Fungi</taxon>
        <taxon>Dikarya</taxon>
        <taxon>Ascomycota</taxon>
        <taxon>Pezizomycotina</taxon>
        <taxon>Eurotiomycetes</taxon>
        <taxon>Eurotiomycetidae</taxon>
        <taxon>Eurotiales</taxon>
        <taxon>Aspergillaceae</taxon>
        <taxon>Penicillium</taxon>
    </lineage>
</organism>
<evidence type="ECO:0000313" key="7">
    <source>
        <dbReference type="Proteomes" id="UP001150941"/>
    </source>
</evidence>
<evidence type="ECO:0000256" key="1">
    <source>
        <dbReference type="ARBA" id="ARBA00005466"/>
    </source>
</evidence>
<accession>A0A9W9NUL7</accession>
<proteinExistence type="inferred from homology"/>
<dbReference type="InterPro" id="IPR016166">
    <property type="entry name" value="FAD-bd_PCMH"/>
</dbReference>
<dbReference type="AlphaFoldDB" id="A0A9W9NUL7"/>
<dbReference type="InterPro" id="IPR006094">
    <property type="entry name" value="Oxid_FAD_bind_N"/>
</dbReference>
<dbReference type="InterPro" id="IPR036318">
    <property type="entry name" value="FAD-bd_PCMH-like_sf"/>
</dbReference>
<dbReference type="PROSITE" id="PS51387">
    <property type="entry name" value="FAD_PCMH"/>
    <property type="match status" value="1"/>
</dbReference>
<gene>
    <name evidence="6" type="ORF">N7468_006473</name>
</gene>
<dbReference type="InterPro" id="IPR016169">
    <property type="entry name" value="FAD-bd_PCMH_sub2"/>
</dbReference>
<dbReference type="GeneID" id="83203072"/>
<dbReference type="GO" id="GO:0016491">
    <property type="term" value="F:oxidoreductase activity"/>
    <property type="evidence" value="ECO:0007669"/>
    <property type="project" value="UniProtKB-KW"/>
</dbReference>
<dbReference type="Proteomes" id="UP001150941">
    <property type="component" value="Unassembled WGS sequence"/>
</dbReference>
<dbReference type="Pfam" id="PF01565">
    <property type="entry name" value="FAD_binding_4"/>
    <property type="match status" value="1"/>
</dbReference>
<keyword evidence="7" id="KW-1185">Reference proteome</keyword>
<protein>
    <recommendedName>
        <fullName evidence="5">FAD-binding PCMH-type domain-containing protein</fullName>
    </recommendedName>
</protein>
<evidence type="ECO:0000256" key="3">
    <source>
        <dbReference type="ARBA" id="ARBA00022827"/>
    </source>
</evidence>
<comment type="caution">
    <text evidence="6">The sequence shown here is derived from an EMBL/GenBank/DDBJ whole genome shotgun (WGS) entry which is preliminary data.</text>
</comment>
<keyword evidence="4" id="KW-0560">Oxidoreductase</keyword>
<dbReference type="InterPro" id="IPR012951">
    <property type="entry name" value="BBE"/>
</dbReference>
<name>A0A9W9NUL7_9EURO</name>
<dbReference type="GO" id="GO:0071949">
    <property type="term" value="F:FAD binding"/>
    <property type="evidence" value="ECO:0007669"/>
    <property type="project" value="InterPro"/>
</dbReference>
<dbReference type="Gene3D" id="3.30.465.10">
    <property type="match status" value="1"/>
</dbReference>
<dbReference type="Pfam" id="PF08031">
    <property type="entry name" value="BBE"/>
    <property type="match status" value="1"/>
</dbReference>
<evidence type="ECO:0000313" key="6">
    <source>
        <dbReference type="EMBL" id="KAJ5225248.1"/>
    </source>
</evidence>
<dbReference type="InterPro" id="IPR050416">
    <property type="entry name" value="FAD-linked_Oxidoreductase"/>
</dbReference>
<sequence length="476" mass="51506">MGAAQSTAAHSCLLAAVGNSSSSVAFNGDLLFSSHVSRYNLNIPVAPIAVTYPESAQQVAKIVKCAADYNLKVQAYSGGHSYGNYGLGGTDGAVVVNMKHFRQFSMDAEDIATAGPGLNLGELHDKLAAEGRAIAHGTCRQVGVGGHLTIGGLGTMSREWGMALDHVIEAQVVLANSSIVRASETENPDVFWAIKGAAASFGIVTEFKLLTHATLKNAIQYTYQLNFGSTADRAQLFKDWQKLVYTPNITRKFSSELVLFEKSALLSGFYFGTREEFAEFGLEDKFPIRNSGTVLQLSDWAGMVTSEAENLIVSAIGGTPASFYAKSMVFKDNQSIPDQDVDEMFRYLDTVNKGTPAWFVIFDLEGGAVNDYSTTATAYPHRDVIVLMESYAISLFGPVPPATKQFLNGLHSVITANRTDIAELGAYPGFVDPYLENAQAEYWGVNLPRLQDIKTSIDPQDVFHNPQSVRVNAAPH</sequence>
<dbReference type="SUPFAM" id="SSF56176">
    <property type="entry name" value="FAD-binding/transporter-associated domain-like"/>
    <property type="match status" value="1"/>
</dbReference>
<keyword evidence="2" id="KW-0285">Flavoprotein</keyword>
<reference evidence="6" key="1">
    <citation type="submission" date="2022-11" db="EMBL/GenBank/DDBJ databases">
        <authorList>
            <person name="Petersen C."/>
        </authorList>
    </citation>
    <scope>NUCLEOTIDE SEQUENCE</scope>
    <source>
        <strain evidence="6">IBT 19713</strain>
    </source>
</reference>
<dbReference type="PANTHER" id="PTHR42973:SF17">
    <property type="entry name" value="OXIDASE, PUTATIVE (AFU_ORTHOLOGUE AFUA_6G14340)-RELATED"/>
    <property type="match status" value="1"/>
</dbReference>
<dbReference type="Gene3D" id="3.40.462.20">
    <property type="match status" value="1"/>
</dbReference>
<evidence type="ECO:0000256" key="2">
    <source>
        <dbReference type="ARBA" id="ARBA00022630"/>
    </source>
</evidence>
<dbReference type="EMBL" id="JAPQKS010000005">
    <property type="protein sequence ID" value="KAJ5225248.1"/>
    <property type="molecule type" value="Genomic_DNA"/>
</dbReference>
<comment type="similarity">
    <text evidence="1">Belongs to the oxygen-dependent FAD-linked oxidoreductase family.</text>
</comment>
<evidence type="ECO:0000259" key="5">
    <source>
        <dbReference type="PROSITE" id="PS51387"/>
    </source>
</evidence>
<dbReference type="OrthoDB" id="407275at2759"/>
<keyword evidence="3" id="KW-0274">FAD</keyword>
<dbReference type="RefSeq" id="XP_058328659.1">
    <property type="nucleotide sequence ID" value="XM_058475769.1"/>
</dbReference>
<reference evidence="6" key="2">
    <citation type="journal article" date="2023" name="IMA Fungus">
        <title>Comparative genomic study of the Penicillium genus elucidates a diverse pangenome and 15 lateral gene transfer events.</title>
        <authorList>
            <person name="Petersen C."/>
            <person name="Sorensen T."/>
            <person name="Nielsen M.R."/>
            <person name="Sondergaard T.E."/>
            <person name="Sorensen J.L."/>
            <person name="Fitzpatrick D.A."/>
            <person name="Frisvad J.C."/>
            <person name="Nielsen K.L."/>
        </authorList>
    </citation>
    <scope>NUCLEOTIDE SEQUENCE</scope>
    <source>
        <strain evidence="6">IBT 19713</strain>
    </source>
</reference>
<dbReference type="PANTHER" id="PTHR42973">
    <property type="entry name" value="BINDING OXIDOREDUCTASE, PUTATIVE (AFU_ORTHOLOGUE AFUA_1G17690)-RELATED"/>
    <property type="match status" value="1"/>
</dbReference>
<evidence type="ECO:0000256" key="4">
    <source>
        <dbReference type="ARBA" id="ARBA00023002"/>
    </source>
</evidence>